<evidence type="ECO:0000256" key="16">
    <source>
        <dbReference type="RuleBase" id="RU003404"/>
    </source>
</evidence>
<geneLocation type="mitochondrion" evidence="20"/>
<dbReference type="InterPro" id="IPR001750">
    <property type="entry name" value="ND/Mrp_TM"/>
</dbReference>
<dbReference type="Pfam" id="PF06455">
    <property type="entry name" value="NADH5_C"/>
    <property type="match status" value="1"/>
</dbReference>
<keyword evidence="5" id="KW-0679">Respiratory chain</keyword>
<comment type="function">
    <text evidence="16">Core subunit of the mitochondrial membrane respiratory chain NADH dehydrogenase (Complex I) which catalyzes electron transfer from NADH through the respiratory chain, using ubiquinone as an electron acceptor. Essential for the catalytic activity and assembly of complex I.</text>
</comment>
<dbReference type="EMBL" id="AY605475">
    <property type="protein sequence ID" value="AAT08526.1"/>
    <property type="molecule type" value="Genomic_DNA"/>
</dbReference>
<accession>Q66SU8</accession>
<feature type="transmembrane region" description="Helical" evidence="16">
    <location>
        <begin position="41"/>
        <end position="58"/>
    </location>
</feature>
<evidence type="ECO:0000259" key="19">
    <source>
        <dbReference type="Pfam" id="PF06455"/>
    </source>
</evidence>
<dbReference type="GO" id="GO:0042773">
    <property type="term" value="P:ATP synthesis coupled electron transport"/>
    <property type="evidence" value="ECO:0007669"/>
    <property type="project" value="InterPro"/>
</dbReference>
<evidence type="ECO:0000256" key="2">
    <source>
        <dbReference type="ARBA" id="ARBA00012944"/>
    </source>
</evidence>
<dbReference type="NCBIfam" id="TIGR01974">
    <property type="entry name" value="NDH_I_L"/>
    <property type="match status" value="1"/>
</dbReference>
<evidence type="ECO:0000256" key="3">
    <source>
        <dbReference type="ARBA" id="ARBA00021096"/>
    </source>
</evidence>
<keyword evidence="12 16" id="KW-0830">Ubiquinone</keyword>
<dbReference type="PANTHER" id="PTHR42829">
    <property type="entry name" value="NADH-UBIQUINONE OXIDOREDUCTASE CHAIN 5"/>
    <property type="match status" value="1"/>
</dbReference>
<evidence type="ECO:0000256" key="4">
    <source>
        <dbReference type="ARBA" id="ARBA00022448"/>
    </source>
</evidence>
<keyword evidence="10 16" id="KW-1133">Transmembrane helix</keyword>
<evidence type="ECO:0000256" key="15">
    <source>
        <dbReference type="ARBA" id="ARBA00049551"/>
    </source>
</evidence>
<dbReference type="GO" id="GO:0015990">
    <property type="term" value="P:electron transport coupled proton transport"/>
    <property type="evidence" value="ECO:0007669"/>
    <property type="project" value="TreeGrafter"/>
</dbReference>
<reference evidence="20" key="1">
    <citation type="journal article" date="2004" name="Mol. Phylogenet. Evol.">
        <title>Phylogenetic relationships among amphisbaenian reptiles based on complete mitochondrial genomic sequences.</title>
        <authorList>
            <person name="Macey J.R."/>
            <person name="Papenfuss T.J."/>
            <person name="Kuehl J.V."/>
            <person name="Fourcade H.M."/>
            <person name="Boore J.L."/>
        </authorList>
    </citation>
    <scope>NUCLEOTIDE SEQUENCE</scope>
</reference>
<evidence type="ECO:0000256" key="12">
    <source>
        <dbReference type="ARBA" id="ARBA00023075"/>
    </source>
</evidence>
<evidence type="ECO:0000256" key="14">
    <source>
        <dbReference type="ARBA" id="ARBA00023136"/>
    </source>
</evidence>
<dbReference type="GO" id="GO:0003954">
    <property type="term" value="F:NADH dehydrogenase activity"/>
    <property type="evidence" value="ECO:0007669"/>
    <property type="project" value="TreeGrafter"/>
</dbReference>
<comment type="subcellular location">
    <subcellularLocation>
        <location evidence="1">Mitochondrion inner membrane</location>
        <topology evidence="1">Multi-pass membrane protein</topology>
    </subcellularLocation>
</comment>
<evidence type="ECO:0000256" key="1">
    <source>
        <dbReference type="ARBA" id="ARBA00004448"/>
    </source>
</evidence>
<keyword evidence="13 16" id="KW-0496">Mitochondrion</keyword>
<keyword evidence="9" id="KW-0249">Electron transport</keyword>
<feature type="transmembrane region" description="Helical" evidence="16">
    <location>
        <begin position="271"/>
        <end position="293"/>
    </location>
</feature>
<dbReference type="InterPro" id="IPR001516">
    <property type="entry name" value="Proton_antipo_N"/>
</dbReference>
<sequence length="600" mass="66455">MNALFLTSSSIILPLLSLPTIKLLLPPHTITTTTIVATVKLAFYISLIPLLIAYNTGLEHMTISMTWYSFTNFQLSLDLMQDTYTLTFTPVALFITWAIMDFSQWYMIHDPKIIKFFKYLLVFLLAMITLISTNNLLQLFIGWEGVGIMSFLLISWWAARTDANTAALQAIIYNRIGDMGLLITLAWLATTTTSWNLQEIFYLDPKNNLTPTLGLILAAAGKSAQFGLHPWLPAAMEGPTPVSALLHSSTMVVAGIFLLLRTYPFMQNNEYAHTICLCLGGLTSLFASVCALTQNDIKKIIAFSTTSQLGLMLTTIGLNEPNLAFFHMLTHAFFKAMLFLCSGVIIHATANEQDIRKFGAAQKTLPITATCMTIGNLALMGTPFLSGFFSKDAIIEAMTTSNLNAWALYMTALATMLTAVYSTRMIFYTQMFYPRHLTLLSMTEPLMTPTKPLIRLAAGTLIAGAMLTTANINTKPTMLTMPPTAKLLALTLALLGMTLTLQLMHTTTSYKMQKMPLMRFPTQLMFFNTLLHRASTHMLLLTSQNLATHLNDAAWLETTGPKMLATTQTAISSHLSSSHLGVMKTYLSLFILTTATTLFF</sequence>
<evidence type="ECO:0000259" key="18">
    <source>
        <dbReference type="Pfam" id="PF00662"/>
    </source>
</evidence>
<dbReference type="AlphaFoldDB" id="Q66SU8"/>
<protein>
    <recommendedName>
        <fullName evidence="3 16">NADH-ubiquinone oxidoreductase chain 5</fullName>
        <ecNumber evidence="2 16">7.1.1.2</ecNumber>
    </recommendedName>
</protein>
<organism evidence="20">
    <name type="scientific">Amphisbaena schmidti</name>
    <name type="common">Schmidt's worm lizard</name>
    <dbReference type="NCBI Taxonomy" id="273519"/>
    <lineage>
        <taxon>Eukaryota</taxon>
        <taxon>Metazoa</taxon>
        <taxon>Chordata</taxon>
        <taxon>Craniata</taxon>
        <taxon>Vertebrata</taxon>
        <taxon>Euteleostomi</taxon>
        <taxon>Lepidosauria</taxon>
        <taxon>Squamata</taxon>
        <taxon>Bifurcata</taxon>
        <taxon>Unidentata</taxon>
        <taxon>Episquamata</taxon>
        <taxon>Laterata</taxon>
        <taxon>Lacertibaenia</taxon>
        <taxon>Amphisbaenia</taxon>
        <taxon>Amphisbaenidae</taxon>
        <taxon>Amphisbaena</taxon>
    </lineage>
</organism>
<feature type="transmembrane region" description="Helical" evidence="16">
    <location>
        <begin position="406"/>
        <end position="433"/>
    </location>
</feature>
<feature type="domain" description="NADH:quinone oxidoreductase/Mrp antiporter transmembrane" evidence="17">
    <location>
        <begin position="134"/>
        <end position="415"/>
    </location>
</feature>
<dbReference type="InterPro" id="IPR003945">
    <property type="entry name" value="NU5C-like"/>
</dbReference>
<feature type="transmembrane region" description="Helical" evidence="16">
    <location>
        <begin position="453"/>
        <end position="472"/>
    </location>
</feature>
<feature type="transmembrane region" description="Helical" evidence="16">
    <location>
        <begin position="171"/>
        <end position="189"/>
    </location>
</feature>
<dbReference type="GO" id="GO:0005743">
    <property type="term" value="C:mitochondrial inner membrane"/>
    <property type="evidence" value="ECO:0007669"/>
    <property type="project" value="UniProtKB-SubCell"/>
</dbReference>
<evidence type="ECO:0000256" key="10">
    <source>
        <dbReference type="ARBA" id="ARBA00022989"/>
    </source>
</evidence>
<keyword evidence="4 16" id="KW-0813">Transport</keyword>
<name>Q66SU8_AMPSC</name>
<feature type="transmembrane region" description="Helical" evidence="16">
    <location>
        <begin position="244"/>
        <end position="265"/>
    </location>
</feature>
<feature type="domain" description="NADH dehydrogenase subunit 5 C-terminal" evidence="19">
    <location>
        <begin position="421"/>
        <end position="599"/>
    </location>
</feature>
<feature type="domain" description="NADH-Ubiquinone oxidoreductase (complex I) chain 5 N-terminal" evidence="18">
    <location>
        <begin position="67"/>
        <end position="117"/>
    </location>
</feature>
<dbReference type="PANTHER" id="PTHR42829:SF2">
    <property type="entry name" value="NADH-UBIQUINONE OXIDOREDUCTASE CHAIN 5"/>
    <property type="match status" value="1"/>
</dbReference>
<dbReference type="InterPro" id="IPR010934">
    <property type="entry name" value="NADH_DH_su5_C"/>
</dbReference>
<proteinExistence type="inferred from homology"/>
<dbReference type="Pfam" id="PF00662">
    <property type="entry name" value="Proton_antipo_N"/>
    <property type="match status" value="1"/>
</dbReference>
<evidence type="ECO:0000256" key="9">
    <source>
        <dbReference type="ARBA" id="ARBA00022982"/>
    </source>
</evidence>
<feature type="transmembrane region" description="Helical" evidence="16">
    <location>
        <begin position="324"/>
        <end position="346"/>
    </location>
</feature>
<evidence type="ECO:0000259" key="17">
    <source>
        <dbReference type="Pfam" id="PF00361"/>
    </source>
</evidence>
<feature type="transmembrane region" description="Helical" evidence="16">
    <location>
        <begin position="139"/>
        <end position="159"/>
    </location>
</feature>
<evidence type="ECO:0000256" key="11">
    <source>
        <dbReference type="ARBA" id="ARBA00023027"/>
    </source>
</evidence>
<dbReference type="GO" id="GO:0008137">
    <property type="term" value="F:NADH dehydrogenase (ubiquinone) activity"/>
    <property type="evidence" value="ECO:0007669"/>
    <property type="project" value="UniProtKB-EC"/>
</dbReference>
<evidence type="ECO:0000256" key="7">
    <source>
        <dbReference type="ARBA" id="ARBA00022792"/>
    </source>
</evidence>
<feature type="transmembrane region" description="Helical" evidence="16">
    <location>
        <begin position="300"/>
        <end position="318"/>
    </location>
</feature>
<keyword evidence="7" id="KW-0999">Mitochondrion inner membrane</keyword>
<keyword evidence="11 16" id="KW-0520">NAD</keyword>
<comment type="similarity">
    <text evidence="16">Belongs to the complex I subunit 5 family.</text>
</comment>
<keyword evidence="14 16" id="KW-0472">Membrane</keyword>
<evidence type="ECO:0000256" key="5">
    <source>
        <dbReference type="ARBA" id="ARBA00022660"/>
    </source>
</evidence>
<dbReference type="PRINTS" id="PR01434">
    <property type="entry name" value="NADHDHGNASE5"/>
</dbReference>
<dbReference type="Pfam" id="PF00361">
    <property type="entry name" value="Proton_antipo_M"/>
    <property type="match status" value="1"/>
</dbReference>
<feature type="transmembrane region" description="Helical" evidence="16">
    <location>
        <begin position="116"/>
        <end position="133"/>
    </location>
</feature>
<evidence type="ECO:0000256" key="8">
    <source>
        <dbReference type="ARBA" id="ARBA00022967"/>
    </source>
</evidence>
<feature type="transmembrane region" description="Helical" evidence="16">
    <location>
        <begin position="209"/>
        <end position="232"/>
    </location>
</feature>
<dbReference type="EC" id="7.1.1.2" evidence="2 16"/>
<gene>
    <name evidence="20" type="primary">nad5</name>
</gene>
<evidence type="ECO:0000256" key="6">
    <source>
        <dbReference type="ARBA" id="ARBA00022692"/>
    </source>
</evidence>
<comment type="catalytic activity">
    <reaction evidence="15 16">
        <text>a ubiquinone + NADH + 5 H(+)(in) = a ubiquinol + NAD(+) + 4 H(+)(out)</text>
        <dbReference type="Rhea" id="RHEA:29091"/>
        <dbReference type="Rhea" id="RHEA-COMP:9565"/>
        <dbReference type="Rhea" id="RHEA-COMP:9566"/>
        <dbReference type="ChEBI" id="CHEBI:15378"/>
        <dbReference type="ChEBI" id="CHEBI:16389"/>
        <dbReference type="ChEBI" id="CHEBI:17976"/>
        <dbReference type="ChEBI" id="CHEBI:57540"/>
        <dbReference type="ChEBI" id="CHEBI:57945"/>
        <dbReference type="EC" id="7.1.1.2"/>
    </reaction>
</comment>
<keyword evidence="8" id="KW-1278">Translocase</keyword>
<dbReference type="InterPro" id="IPR018393">
    <property type="entry name" value="NADHpl_OxRdtase_5_subgr"/>
</dbReference>
<keyword evidence="6 16" id="KW-0812">Transmembrane</keyword>
<evidence type="ECO:0000313" key="20">
    <source>
        <dbReference type="EMBL" id="AAT08526.1"/>
    </source>
</evidence>
<feature type="transmembrane region" description="Helical" evidence="16">
    <location>
        <begin position="367"/>
        <end position="386"/>
    </location>
</feature>
<feature type="transmembrane region" description="Helical" evidence="16">
    <location>
        <begin position="484"/>
        <end position="504"/>
    </location>
</feature>
<evidence type="ECO:0000256" key="13">
    <source>
        <dbReference type="ARBA" id="ARBA00023128"/>
    </source>
</evidence>